<protein>
    <submittedName>
        <fullName evidence="1">Uncharacterized protein</fullName>
    </submittedName>
</protein>
<dbReference type="Proteomes" id="UP001239111">
    <property type="component" value="Chromosome 1"/>
</dbReference>
<accession>A0ACC2PYN5</accession>
<proteinExistence type="predicted"/>
<reference evidence="1" key="1">
    <citation type="submission" date="2023-04" db="EMBL/GenBank/DDBJ databases">
        <title>A chromosome-level genome assembly of the parasitoid wasp Eretmocerus hayati.</title>
        <authorList>
            <person name="Zhong Y."/>
            <person name="Liu S."/>
            <person name="Liu Y."/>
        </authorList>
    </citation>
    <scope>NUCLEOTIDE SEQUENCE</scope>
    <source>
        <strain evidence="1">ZJU_SS_LIU_2023</strain>
    </source>
</reference>
<gene>
    <name evidence="1" type="ORF">QAD02_024174</name>
</gene>
<keyword evidence="2" id="KW-1185">Reference proteome</keyword>
<evidence type="ECO:0000313" key="1">
    <source>
        <dbReference type="EMBL" id="KAJ8688379.1"/>
    </source>
</evidence>
<comment type="caution">
    <text evidence="1">The sequence shown here is derived from an EMBL/GenBank/DDBJ whole genome shotgun (WGS) entry which is preliminary data.</text>
</comment>
<name>A0ACC2PYN5_9HYME</name>
<organism evidence="1 2">
    <name type="scientific">Eretmocerus hayati</name>
    <dbReference type="NCBI Taxonomy" id="131215"/>
    <lineage>
        <taxon>Eukaryota</taxon>
        <taxon>Metazoa</taxon>
        <taxon>Ecdysozoa</taxon>
        <taxon>Arthropoda</taxon>
        <taxon>Hexapoda</taxon>
        <taxon>Insecta</taxon>
        <taxon>Pterygota</taxon>
        <taxon>Neoptera</taxon>
        <taxon>Endopterygota</taxon>
        <taxon>Hymenoptera</taxon>
        <taxon>Apocrita</taxon>
        <taxon>Proctotrupomorpha</taxon>
        <taxon>Chalcidoidea</taxon>
        <taxon>Aphelinidae</taxon>
        <taxon>Aphelininae</taxon>
        <taxon>Eretmocerus</taxon>
    </lineage>
</organism>
<dbReference type="EMBL" id="CM056741">
    <property type="protein sequence ID" value="KAJ8688379.1"/>
    <property type="molecule type" value="Genomic_DNA"/>
</dbReference>
<evidence type="ECO:0000313" key="2">
    <source>
        <dbReference type="Proteomes" id="UP001239111"/>
    </source>
</evidence>
<sequence length="140" mass="14996">MSLATPDILNAISDLAKIREMKIALNVSAQCGLIASISTMLGGLVGGPRGIAIGGSLGTALAYFHGNGKFKSVPEILANDATPQQKEKLADAIRNLVTPENIFTIIQFTAALQNNQFLMEQVIKLVRNFLMSDMGYNCIL</sequence>